<dbReference type="PANTHER" id="PTHR12561">
    <property type="entry name" value="LIPOATE-PROTEIN LIGASE"/>
    <property type="match status" value="1"/>
</dbReference>
<dbReference type="FunFam" id="3.30.930.10:FF:000072">
    <property type="entry name" value="Lipoate--protein ligase"/>
    <property type="match status" value="1"/>
</dbReference>
<evidence type="ECO:0000313" key="9">
    <source>
        <dbReference type="EMBL" id="STY44024.1"/>
    </source>
</evidence>
<evidence type="ECO:0000256" key="2">
    <source>
        <dbReference type="ARBA" id="ARBA00005124"/>
    </source>
</evidence>
<keyword evidence="6" id="KW-0067">ATP-binding</keyword>
<dbReference type="EC" id="6.3.1.20" evidence="3"/>
<dbReference type="GO" id="GO:0016979">
    <property type="term" value="F:lipoate-protein ligase activity"/>
    <property type="evidence" value="ECO:0007669"/>
    <property type="project" value="UniProtKB-EC"/>
</dbReference>
<evidence type="ECO:0000313" key="10">
    <source>
        <dbReference type="Proteomes" id="UP000254879"/>
    </source>
</evidence>
<dbReference type="SUPFAM" id="SSF82649">
    <property type="entry name" value="SufE/NifU"/>
    <property type="match status" value="1"/>
</dbReference>
<dbReference type="GO" id="GO:0005524">
    <property type="term" value="F:ATP binding"/>
    <property type="evidence" value="ECO:0007669"/>
    <property type="project" value="UniProtKB-KW"/>
</dbReference>
<organism evidence="9 10">
    <name type="scientific">Listeria grayi</name>
    <name type="common">Listeria murrayi</name>
    <dbReference type="NCBI Taxonomy" id="1641"/>
    <lineage>
        <taxon>Bacteria</taxon>
        <taxon>Bacillati</taxon>
        <taxon>Bacillota</taxon>
        <taxon>Bacilli</taxon>
        <taxon>Bacillales</taxon>
        <taxon>Listeriaceae</taxon>
        <taxon>Listeria</taxon>
    </lineage>
</organism>
<dbReference type="RefSeq" id="WP_003754571.1">
    <property type="nucleotide sequence ID" value="NZ_CABKNG010000001.1"/>
</dbReference>
<dbReference type="InterPro" id="IPR004562">
    <property type="entry name" value="LipoylTrfase_LipoateP_Ligase"/>
</dbReference>
<dbReference type="SUPFAM" id="SSF55681">
    <property type="entry name" value="Class II aaRS and biotin synthetases"/>
    <property type="match status" value="1"/>
</dbReference>
<dbReference type="PANTHER" id="PTHR12561:SF3">
    <property type="entry name" value="LIPOYLTRANSFERASE 1, MITOCHONDRIAL"/>
    <property type="match status" value="1"/>
</dbReference>
<evidence type="ECO:0000256" key="7">
    <source>
        <dbReference type="ARBA" id="ARBA00048037"/>
    </source>
</evidence>
<dbReference type="InterPro" id="IPR004143">
    <property type="entry name" value="BPL_LPL_catalytic"/>
</dbReference>
<dbReference type="InterPro" id="IPR019491">
    <property type="entry name" value="Lipoate_protein_ligase_C"/>
</dbReference>
<evidence type="ECO:0000256" key="3">
    <source>
        <dbReference type="ARBA" id="ARBA00012367"/>
    </source>
</evidence>
<dbReference type="InterPro" id="IPR045864">
    <property type="entry name" value="aa-tRNA-synth_II/BPL/LPL"/>
</dbReference>
<evidence type="ECO:0000256" key="5">
    <source>
        <dbReference type="ARBA" id="ARBA00022741"/>
    </source>
</evidence>
<comment type="pathway">
    <text evidence="2">Protein modification; protein lipoylation via exogenous pathway; protein N(6)-(lipoyl)lysine from lipoate: step 1/2.</text>
</comment>
<dbReference type="GO" id="GO:0005737">
    <property type="term" value="C:cytoplasm"/>
    <property type="evidence" value="ECO:0007669"/>
    <property type="project" value="TreeGrafter"/>
</dbReference>
<sequence length="328" mass="37670">MIYLDNQDNLDQTYNFAMEEYALRYLDENETYFMFYRMHPTVIVGKNQNTLQEINQAYVHENNLPVLRRLSGGGAVYNDEGNISFSMITKDDGDSFQNFARFTEPVIEALRSLGVDAKLSGRNDIEVGGKKISGNAQFVTKGRLYTHGTLMFDVNLENLTKALHVDPEKYLSKGVQSVRARVTTIKEHLQENMNILQFKQLLLESIFKTKDIPTYQFTEEDNTKIAAIQKERYQNWDWNFGKSPKGSVIKKKRFPAGTVEFHLEIKKGYLETITIYGDFFAVGEITEIQALLEGTKYTREAVQEKLDAISVSHYFGKISEAELLDLLF</sequence>
<dbReference type="PROSITE" id="PS51733">
    <property type="entry name" value="BPL_LPL_CATALYTIC"/>
    <property type="match status" value="1"/>
</dbReference>
<dbReference type="Gene3D" id="3.30.390.50">
    <property type="entry name" value="CO dehydrogenase flavoprotein, C-terminal domain"/>
    <property type="match status" value="1"/>
</dbReference>
<keyword evidence="5" id="KW-0547">Nucleotide-binding</keyword>
<dbReference type="GO" id="GO:0009249">
    <property type="term" value="P:protein lipoylation"/>
    <property type="evidence" value="ECO:0007669"/>
    <property type="project" value="InterPro"/>
</dbReference>
<evidence type="ECO:0000256" key="6">
    <source>
        <dbReference type="ARBA" id="ARBA00022840"/>
    </source>
</evidence>
<dbReference type="GO" id="GO:0017118">
    <property type="term" value="F:lipoyltransferase activity"/>
    <property type="evidence" value="ECO:0007669"/>
    <property type="project" value="TreeGrafter"/>
</dbReference>
<evidence type="ECO:0000256" key="4">
    <source>
        <dbReference type="ARBA" id="ARBA00022598"/>
    </source>
</evidence>
<dbReference type="Pfam" id="PF21948">
    <property type="entry name" value="LplA-B_cat"/>
    <property type="match status" value="1"/>
</dbReference>
<dbReference type="EMBL" id="UGPG01000001">
    <property type="protein sequence ID" value="STY44024.1"/>
    <property type="molecule type" value="Genomic_DNA"/>
</dbReference>
<feature type="domain" description="BPL/LPL catalytic" evidence="8">
    <location>
        <begin position="27"/>
        <end position="214"/>
    </location>
</feature>
<dbReference type="Pfam" id="PF10437">
    <property type="entry name" value="Lip_prot_lig_C"/>
    <property type="match status" value="1"/>
</dbReference>
<keyword evidence="4 9" id="KW-0436">Ligase</keyword>
<dbReference type="Gene3D" id="3.30.930.10">
    <property type="entry name" value="Bira Bifunctional Protein, Domain 2"/>
    <property type="match status" value="1"/>
</dbReference>
<evidence type="ECO:0000259" key="8">
    <source>
        <dbReference type="PROSITE" id="PS51733"/>
    </source>
</evidence>
<evidence type="ECO:0000256" key="1">
    <source>
        <dbReference type="ARBA" id="ARBA00005085"/>
    </source>
</evidence>
<dbReference type="CDD" id="cd16443">
    <property type="entry name" value="LplA"/>
    <property type="match status" value="1"/>
</dbReference>
<comment type="pathway">
    <text evidence="1">Protein modification; protein lipoylation via exogenous pathway; protein N(6)-(lipoyl)lysine from lipoate: step 2/2.</text>
</comment>
<dbReference type="UniPathway" id="UPA00537">
    <property type="reaction ID" value="UER00594"/>
</dbReference>
<accession>A0A378MDY3</accession>
<dbReference type="AlphaFoldDB" id="A0A378MDY3"/>
<dbReference type="NCBIfam" id="TIGR00545">
    <property type="entry name" value="lipoyltrans"/>
    <property type="match status" value="1"/>
</dbReference>
<name>A0A378MDY3_LISGR</name>
<reference evidence="9 10" key="1">
    <citation type="submission" date="2018-06" db="EMBL/GenBank/DDBJ databases">
        <authorList>
            <consortium name="Pathogen Informatics"/>
            <person name="Doyle S."/>
        </authorList>
    </citation>
    <scope>NUCLEOTIDE SEQUENCE [LARGE SCALE GENOMIC DNA]</scope>
    <source>
        <strain evidence="10">NCTC 10815</strain>
    </source>
</reference>
<protein>
    <recommendedName>
        <fullName evidence="3">lipoate--protein ligase</fullName>
        <ecNumber evidence="3">6.3.1.20</ecNumber>
    </recommendedName>
</protein>
<comment type="catalytic activity">
    <reaction evidence="7">
        <text>L-lysyl-[lipoyl-carrier protein] + (R)-lipoate + ATP = N(6)-[(R)-lipoyl]-L-lysyl-[lipoyl-carrier protein] + AMP + diphosphate + H(+)</text>
        <dbReference type="Rhea" id="RHEA:49288"/>
        <dbReference type="Rhea" id="RHEA-COMP:10500"/>
        <dbReference type="Rhea" id="RHEA-COMP:10502"/>
        <dbReference type="ChEBI" id="CHEBI:15378"/>
        <dbReference type="ChEBI" id="CHEBI:29969"/>
        <dbReference type="ChEBI" id="CHEBI:30616"/>
        <dbReference type="ChEBI" id="CHEBI:33019"/>
        <dbReference type="ChEBI" id="CHEBI:83088"/>
        <dbReference type="ChEBI" id="CHEBI:83099"/>
        <dbReference type="ChEBI" id="CHEBI:456215"/>
        <dbReference type="EC" id="6.3.1.20"/>
    </reaction>
</comment>
<dbReference type="Proteomes" id="UP000254879">
    <property type="component" value="Unassembled WGS sequence"/>
</dbReference>
<gene>
    <name evidence="9" type="primary">lplJ_2</name>
    <name evidence="9" type="ORF">NCTC10815_01334</name>
</gene>
<proteinExistence type="predicted"/>